<evidence type="ECO:0000313" key="2">
    <source>
        <dbReference type="Proteomes" id="UP000800094"/>
    </source>
</evidence>
<proteinExistence type="predicted"/>
<accession>A0A6A6HW05</accession>
<dbReference type="GeneID" id="54573445"/>
<organism evidence="1 2">
    <name type="scientific">Trematosphaeria pertusa</name>
    <dbReference type="NCBI Taxonomy" id="390896"/>
    <lineage>
        <taxon>Eukaryota</taxon>
        <taxon>Fungi</taxon>
        <taxon>Dikarya</taxon>
        <taxon>Ascomycota</taxon>
        <taxon>Pezizomycotina</taxon>
        <taxon>Dothideomycetes</taxon>
        <taxon>Pleosporomycetidae</taxon>
        <taxon>Pleosporales</taxon>
        <taxon>Massarineae</taxon>
        <taxon>Trematosphaeriaceae</taxon>
        <taxon>Trematosphaeria</taxon>
    </lineage>
</organism>
<evidence type="ECO:0000313" key="1">
    <source>
        <dbReference type="EMBL" id="KAF2242374.1"/>
    </source>
</evidence>
<dbReference type="EMBL" id="ML987208">
    <property type="protein sequence ID" value="KAF2242374.1"/>
    <property type="molecule type" value="Genomic_DNA"/>
</dbReference>
<keyword evidence="2" id="KW-1185">Reference proteome</keyword>
<dbReference type="Proteomes" id="UP000800094">
    <property type="component" value="Unassembled WGS sequence"/>
</dbReference>
<dbReference type="RefSeq" id="XP_033677378.1">
    <property type="nucleotide sequence ID" value="XM_033820115.1"/>
</dbReference>
<protein>
    <submittedName>
        <fullName evidence="1">Uncharacterized protein</fullName>
    </submittedName>
</protein>
<gene>
    <name evidence="1" type="ORF">BU26DRAFT_159722</name>
</gene>
<name>A0A6A6HW05_9PLEO</name>
<reference evidence="1" key="1">
    <citation type="journal article" date="2020" name="Stud. Mycol.">
        <title>101 Dothideomycetes genomes: a test case for predicting lifestyles and emergence of pathogens.</title>
        <authorList>
            <person name="Haridas S."/>
            <person name="Albert R."/>
            <person name="Binder M."/>
            <person name="Bloem J."/>
            <person name="Labutti K."/>
            <person name="Salamov A."/>
            <person name="Andreopoulos B."/>
            <person name="Baker S."/>
            <person name="Barry K."/>
            <person name="Bills G."/>
            <person name="Bluhm B."/>
            <person name="Cannon C."/>
            <person name="Castanera R."/>
            <person name="Culley D."/>
            <person name="Daum C."/>
            <person name="Ezra D."/>
            <person name="Gonzalez J."/>
            <person name="Henrissat B."/>
            <person name="Kuo A."/>
            <person name="Liang C."/>
            <person name="Lipzen A."/>
            <person name="Lutzoni F."/>
            <person name="Magnuson J."/>
            <person name="Mondo S."/>
            <person name="Nolan M."/>
            <person name="Ohm R."/>
            <person name="Pangilinan J."/>
            <person name="Park H.-J."/>
            <person name="Ramirez L."/>
            <person name="Alfaro M."/>
            <person name="Sun H."/>
            <person name="Tritt A."/>
            <person name="Yoshinaga Y."/>
            <person name="Zwiers L.-H."/>
            <person name="Turgeon B."/>
            <person name="Goodwin S."/>
            <person name="Spatafora J."/>
            <person name="Crous P."/>
            <person name="Grigoriev I."/>
        </authorList>
    </citation>
    <scope>NUCLEOTIDE SEQUENCE</scope>
    <source>
        <strain evidence="1">CBS 122368</strain>
    </source>
</reference>
<sequence>MMVPITVESERLYRTQRIFAPRSAVSRGSGAIVDSCHSRTYWRARGRVESEVLRTLCTEELGKGLSFDRKSRSRSSRVIFRKAKGGRVAAVLDSEPDYAMGTSGVVYVCSVNRSSIARWGVLFFIKSGRYPPTPFPHEACIPVRDASGARDVKGGLRSSVRSLYVDSEVITRRRAYVFLEVCRQHSRGAEGRGCISLWLWE</sequence>
<dbReference type="AlphaFoldDB" id="A0A6A6HW05"/>